<dbReference type="InterPro" id="IPR025558">
    <property type="entry name" value="DUF4283"/>
</dbReference>
<feature type="domain" description="DUF4283" evidence="2">
    <location>
        <begin position="36"/>
        <end position="111"/>
    </location>
</feature>
<dbReference type="OrthoDB" id="1924068at2759"/>
<feature type="domain" description="Zinc knuckle CX2CX4HX4C" evidence="3">
    <location>
        <begin position="173"/>
        <end position="219"/>
    </location>
</feature>
<name>S8DBJ2_9LAMI</name>
<evidence type="ECO:0000313" key="4">
    <source>
        <dbReference type="EMBL" id="EPS60108.1"/>
    </source>
</evidence>
<reference evidence="4 5" key="1">
    <citation type="journal article" date="2013" name="BMC Genomics">
        <title>The miniature genome of a carnivorous plant Genlisea aurea contains a low number of genes and short non-coding sequences.</title>
        <authorList>
            <person name="Leushkin E.V."/>
            <person name="Sutormin R.A."/>
            <person name="Nabieva E.R."/>
            <person name="Penin A.A."/>
            <person name="Kondrashov A.S."/>
            <person name="Logacheva M.D."/>
        </authorList>
    </citation>
    <scope>NUCLEOTIDE SEQUENCE [LARGE SCALE GENOMIC DNA]</scope>
</reference>
<evidence type="ECO:0000259" key="2">
    <source>
        <dbReference type="Pfam" id="PF14111"/>
    </source>
</evidence>
<dbReference type="InterPro" id="IPR040256">
    <property type="entry name" value="At4g02000-like"/>
</dbReference>
<gene>
    <name evidence="4" type="ORF">M569_14696</name>
</gene>
<dbReference type="PANTHER" id="PTHR31286">
    <property type="entry name" value="GLYCINE-RICH CELL WALL STRUCTURAL PROTEIN 1.8-LIKE"/>
    <property type="match status" value="1"/>
</dbReference>
<organism evidence="4 5">
    <name type="scientific">Genlisea aurea</name>
    <dbReference type="NCBI Taxonomy" id="192259"/>
    <lineage>
        <taxon>Eukaryota</taxon>
        <taxon>Viridiplantae</taxon>
        <taxon>Streptophyta</taxon>
        <taxon>Embryophyta</taxon>
        <taxon>Tracheophyta</taxon>
        <taxon>Spermatophyta</taxon>
        <taxon>Magnoliopsida</taxon>
        <taxon>eudicotyledons</taxon>
        <taxon>Gunneridae</taxon>
        <taxon>Pentapetalae</taxon>
        <taxon>asterids</taxon>
        <taxon>lamiids</taxon>
        <taxon>Lamiales</taxon>
        <taxon>Lentibulariaceae</taxon>
        <taxon>Genlisea</taxon>
    </lineage>
</organism>
<proteinExistence type="predicted"/>
<evidence type="ECO:0000259" key="3">
    <source>
        <dbReference type="Pfam" id="PF14392"/>
    </source>
</evidence>
<dbReference type="PANTHER" id="PTHR31286:SF178">
    <property type="entry name" value="DUF4283 DOMAIN-CONTAINING PROTEIN"/>
    <property type="match status" value="1"/>
</dbReference>
<evidence type="ECO:0000256" key="1">
    <source>
        <dbReference type="SAM" id="MobiDB-lite"/>
    </source>
</evidence>
<feature type="region of interest" description="Disordered" evidence="1">
    <location>
        <begin position="250"/>
        <end position="284"/>
    </location>
</feature>
<dbReference type="Pfam" id="PF14111">
    <property type="entry name" value="DUF4283"/>
    <property type="match status" value="1"/>
</dbReference>
<dbReference type="EMBL" id="AUSU01007816">
    <property type="protein sequence ID" value="EPS60108.1"/>
    <property type="molecule type" value="Genomic_DNA"/>
</dbReference>
<evidence type="ECO:0000313" key="5">
    <source>
        <dbReference type="Proteomes" id="UP000015453"/>
    </source>
</evidence>
<protein>
    <recommendedName>
        <fullName evidence="6">CCHC-type domain-containing protein</fullName>
    </recommendedName>
</protein>
<comment type="caution">
    <text evidence="4">The sequence shown here is derived from an EMBL/GenBank/DDBJ whole genome shotgun (WGS) entry which is preliminary data.</text>
</comment>
<sequence length="424" mass="47389">MANEITKLLQTVSLTDSEQRRGKISSKVSNPLDTGSYLVGRVLNRRRVNSEAFARTMQVAFHCVNTLEIKALAENKFLFRFDEVEDLKRILAAAPWHYDNRLLVLEKVEENQRPGDVALDHCPFYVQIHNLPFLSYLPETPRIIGGLIGKFIDADLSREGLSKDASLRLRVAIDVRQPLARVVTLETDEGEVIVANVKYEKLPMFCADCGLLDHLSKDCVAGIQQPGKQSSTVQYGLWLRVGAPKALGSSAYRRPSRTADYRSSDKSPMADTELNEGDRAIHQGSPHNELISKERVIDIPPPSKDNAMLEVPVIFAENPGGPVVPQRKISKYKKSPTSKKLPMEDVTKILNPRKEAASSSDLILPMEVEMPPSRKRLRFEESQPMMVDDVPSNEHGKLKTMKLTDLDLVPQVPAEAAAQLRQPL</sequence>
<dbReference type="Proteomes" id="UP000015453">
    <property type="component" value="Unassembled WGS sequence"/>
</dbReference>
<dbReference type="InterPro" id="IPR025836">
    <property type="entry name" value="Zn_knuckle_CX2CX4HX4C"/>
</dbReference>
<dbReference type="Pfam" id="PF14392">
    <property type="entry name" value="zf-CCHC_4"/>
    <property type="match status" value="1"/>
</dbReference>
<keyword evidence="5" id="KW-1185">Reference proteome</keyword>
<accession>S8DBJ2</accession>
<dbReference type="AlphaFoldDB" id="S8DBJ2"/>
<evidence type="ECO:0008006" key="6">
    <source>
        <dbReference type="Google" id="ProtNLM"/>
    </source>
</evidence>